<gene>
    <name evidence="1" type="ORF">RRG08_045008</name>
</gene>
<organism evidence="1 2">
    <name type="scientific">Elysia crispata</name>
    <name type="common">lettuce slug</name>
    <dbReference type="NCBI Taxonomy" id="231223"/>
    <lineage>
        <taxon>Eukaryota</taxon>
        <taxon>Metazoa</taxon>
        <taxon>Spiralia</taxon>
        <taxon>Lophotrochozoa</taxon>
        <taxon>Mollusca</taxon>
        <taxon>Gastropoda</taxon>
        <taxon>Heterobranchia</taxon>
        <taxon>Euthyneura</taxon>
        <taxon>Panpulmonata</taxon>
        <taxon>Sacoglossa</taxon>
        <taxon>Placobranchoidea</taxon>
        <taxon>Plakobranchidae</taxon>
        <taxon>Elysia</taxon>
    </lineage>
</organism>
<dbReference type="AlphaFoldDB" id="A0AAE1CS15"/>
<proteinExistence type="predicted"/>
<protein>
    <submittedName>
        <fullName evidence="1">Uncharacterized protein</fullName>
    </submittedName>
</protein>
<evidence type="ECO:0000313" key="1">
    <source>
        <dbReference type="EMBL" id="KAK3731949.1"/>
    </source>
</evidence>
<name>A0AAE1CS15_9GAST</name>
<sequence>MINRPCIAHGLELLAGEESHPYSFVESQIALTMTSRKWDEKKKITSAVTFNIEQARPLPCDEVSPVYIARREYRVQFSKAIDSAHIEESKLQYRTEAH</sequence>
<reference evidence="1" key="1">
    <citation type="journal article" date="2023" name="G3 (Bethesda)">
        <title>A reference genome for the long-term kleptoplast-retaining sea slug Elysia crispata morphotype clarki.</title>
        <authorList>
            <person name="Eastman K.E."/>
            <person name="Pendleton A.L."/>
            <person name="Shaikh M.A."/>
            <person name="Suttiyut T."/>
            <person name="Ogas R."/>
            <person name="Tomko P."/>
            <person name="Gavelis G."/>
            <person name="Widhalm J.R."/>
            <person name="Wisecaver J.H."/>
        </authorList>
    </citation>
    <scope>NUCLEOTIDE SEQUENCE</scope>
    <source>
        <strain evidence="1">ECLA1</strain>
    </source>
</reference>
<evidence type="ECO:0000313" key="2">
    <source>
        <dbReference type="Proteomes" id="UP001283361"/>
    </source>
</evidence>
<comment type="caution">
    <text evidence="1">The sequence shown here is derived from an EMBL/GenBank/DDBJ whole genome shotgun (WGS) entry which is preliminary data.</text>
</comment>
<keyword evidence="2" id="KW-1185">Reference proteome</keyword>
<dbReference type="EMBL" id="JAWDGP010006982">
    <property type="protein sequence ID" value="KAK3731949.1"/>
    <property type="molecule type" value="Genomic_DNA"/>
</dbReference>
<dbReference type="Proteomes" id="UP001283361">
    <property type="component" value="Unassembled WGS sequence"/>
</dbReference>
<accession>A0AAE1CS15</accession>